<keyword evidence="3" id="KW-1185">Reference proteome</keyword>
<feature type="non-terminal residue" evidence="2">
    <location>
        <position position="187"/>
    </location>
</feature>
<protein>
    <submittedName>
        <fullName evidence="2">Uncharacterized protein</fullName>
    </submittedName>
</protein>
<comment type="caution">
    <text evidence="2">The sequence shown here is derived from an EMBL/GenBank/DDBJ whole genome shotgun (WGS) entry which is preliminary data.</text>
</comment>
<evidence type="ECO:0000313" key="2">
    <source>
        <dbReference type="EMBL" id="TRY93717.1"/>
    </source>
</evidence>
<feature type="region of interest" description="Disordered" evidence="1">
    <location>
        <begin position="160"/>
        <end position="187"/>
    </location>
</feature>
<proteinExistence type="predicted"/>
<dbReference type="EMBL" id="SRMA01025510">
    <property type="protein sequence ID" value="TRY93717.1"/>
    <property type="molecule type" value="Genomic_DNA"/>
</dbReference>
<name>A0A553QUV4_9TELE</name>
<sequence>MSPFGPGYTPPPLVPFPHAGPPMAPPGYMAHPSFIYPPPYYPSYFPNPLPPPIFFHPTQPPFAPLVTPAMPHENLNFPPACMPEQRPPVFVGYANLPVAVETPSRKSSKKRDGSRPSRTQMWLDNILADVFENVDFTADDEQIVDSLDSYLRKFGQTEISEILSEPDVPPPATSHSRKRPRSSDDTS</sequence>
<dbReference type="Proteomes" id="UP000316079">
    <property type="component" value="Unassembled WGS sequence"/>
</dbReference>
<organism evidence="2 3">
    <name type="scientific">Danionella cerebrum</name>
    <dbReference type="NCBI Taxonomy" id="2873325"/>
    <lineage>
        <taxon>Eukaryota</taxon>
        <taxon>Metazoa</taxon>
        <taxon>Chordata</taxon>
        <taxon>Craniata</taxon>
        <taxon>Vertebrata</taxon>
        <taxon>Euteleostomi</taxon>
        <taxon>Actinopterygii</taxon>
        <taxon>Neopterygii</taxon>
        <taxon>Teleostei</taxon>
        <taxon>Ostariophysi</taxon>
        <taxon>Cypriniformes</taxon>
        <taxon>Danionidae</taxon>
        <taxon>Danioninae</taxon>
        <taxon>Danionella</taxon>
    </lineage>
</organism>
<evidence type="ECO:0000313" key="3">
    <source>
        <dbReference type="Proteomes" id="UP000316079"/>
    </source>
</evidence>
<dbReference type="AlphaFoldDB" id="A0A553QUV4"/>
<gene>
    <name evidence="2" type="ORF">DNTS_029413</name>
</gene>
<reference evidence="2 3" key="1">
    <citation type="journal article" date="2019" name="Sci. Data">
        <title>Hybrid genome assembly and annotation of Danionella translucida.</title>
        <authorList>
            <person name="Kadobianskyi M."/>
            <person name="Schulze L."/>
            <person name="Schuelke M."/>
            <person name="Judkewitz B."/>
        </authorList>
    </citation>
    <scope>NUCLEOTIDE SEQUENCE [LARGE SCALE GENOMIC DNA]</scope>
    <source>
        <strain evidence="2 3">Bolton</strain>
    </source>
</reference>
<accession>A0A553QUV4</accession>
<dbReference type="PRINTS" id="PR01217">
    <property type="entry name" value="PRICHEXTENSN"/>
</dbReference>
<evidence type="ECO:0000256" key="1">
    <source>
        <dbReference type="SAM" id="MobiDB-lite"/>
    </source>
</evidence>